<organism evidence="1 2">
    <name type="scientific">Oceanobacter antarcticus</name>
    <dbReference type="NCBI Taxonomy" id="3133425"/>
    <lineage>
        <taxon>Bacteria</taxon>
        <taxon>Pseudomonadati</taxon>
        <taxon>Pseudomonadota</taxon>
        <taxon>Gammaproteobacteria</taxon>
        <taxon>Oceanospirillales</taxon>
        <taxon>Oceanospirillaceae</taxon>
        <taxon>Oceanobacter</taxon>
    </lineage>
</organism>
<evidence type="ECO:0000313" key="1">
    <source>
        <dbReference type="EMBL" id="MFK4753745.1"/>
    </source>
</evidence>
<dbReference type="InterPro" id="IPR025990">
    <property type="entry name" value="zinc_ribbon_bacterial"/>
</dbReference>
<dbReference type="Proteomes" id="UP001620597">
    <property type="component" value="Unassembled WGS sequence"/>
</dbReference>
<dbReference type="InterPro" id="IPR017143">
    <property type="entry name" value="UCP037225"/>
</dbReference>
<evidence type="ECO:0000313" key="2">
    <source>
        <dbReference type="Proteomes" id="UP001620597"/>
    </source>
</evidence>
<dbReference type="Pfam" id="PF14255">
    <property type="entry name" value="Zn_ribbon_21"/>
    <property type="match status" value="1"/>
</dbReference>
<proteinExistence type="predicted"/>
<sequence>MHLLQEKRIGCPYCGELIGILIDLSEPEQEYVEDCSVCCQPMRLVVTVPADGEADVQVLTADDSF</sequence>
<comment type="caution">
    <text evidence="1">The sequence shown here is derived from an EMBL/GenBank/DDBJ whole genome shotgun (WGS) entry which is preliminary data.</text>
</comment>
<keyword evidence="2" id="KW-1185">Reference proteome</keyword>
<dbReference type="EMBL" id="JBBKTX010000019">
    <property type="protein sequence ID" value="MFK4753745.1"/>
    <property type="molecule type" value="Genomic_DNA"/>
</dbReference>
<accession>A0ABW8NM89</accession>
<name>A0ABW8NM89_9GAMM</name>
<gene>
    <name evidence="1" type="ORF">WG929_15120</name>
</gene>
<dbReference type="PIRSF" id="PIRSF037225">
    <property type="entry name" value="UCP037225"/>
    <property type="match status" value="1"/>
</dbReference>
<reference evidence="1 2" key="1">
    <citation type="submission" date="2024-03" db="EMBL/GenBank/DDBJ databases">
        <title>High-quality draft genome sequence of Oceanobacter sp. wDCs-4.</title>
        <authorList>
            <person name="Dong C."/>
        </authorList>
    </citation>
    <scope>NUCLEOTIDE SEQUENCE [LARGE SCALE GENOMIC DNA]</scope>
    <source>
        <strain evidence="2">wDCs-4</strain>
    </source>
</reference>
<protein>
    <submittedName>
        <fullName evidence="1">CPXCG motif-containing cysteine-rich protein</fullName>
    </submittedName>
</protein>